<dbReference type="SMART" id="SM00448">
    <property type="entry name" value="REC"/>
    <property type="match status" value="1"/>
</dbReference>
<dbReference type="GO" id="GO:0000976">
    <property type="term" value="F:transcription cis-regulatory region binding"/>
    <property type="evidence" value="ECO:0007669"/>
    <property type="project" value="TreeGrafter"/>
</dbReference>
<dbReference type="EMBL" id="CACVAS010000058">
    <property type="protein sequence ID" value="CAA6813112.1"/>
    <property type="molecule type" value="Genomic_DNA"/>
</dbReference>
<name>A0A6S6T1A6_9BACT</name>
<dbReference type="InterPro" id="IPR016032">
    <property type="entry name" value="Sig_transdc_resp-reg_C-effctor"/>
</dbReference>
<dbReference type="InterPro" id="IPR001789">
    <property type="entry name" value="Sig_transdc_resp-reg_receiver"/>
</dbReference>
<dbReference type="InterPro" id="IPR001867">
    <property type="entry name" value="OmpR/PhoB-type_DNA-bd"/>
</dbReference>
<dbReference type="AlphaFoldDB" id="A0A6S6T1A6"/>
<dbReference type="GO" id="GO:0032993">
    <property type="term" value="C:protein-DNA complex"/>
    <property type="evidence" value="ECO:0007669"/>
    <property type="project" value="TreeGrafter"/>
</dbReference>
<dbReference type="InterPro" id="IPR039420">
    <property type="entry name" value="WalR-like"/>
</dbReference>
<evidence type="ECO:0000256" key="3">
    <source>
        <dbReference type="ARBA" id="ARBA00023125"/>
    </source>
</evidence>
<dbReference type="SUPFAM" id="SSF46894">
    <property type="entry name" value="C-terminal effector domain of the bipartite response regulators"/>
    <property type="match status" value="1"/>
</dbReference>
<dbReference type="PANTHER" id="PTHR48111:SF40">
    <property type="entry name" value="PHOSPHATE REGULON TRANSCRIPTIONAL REGULATORY PROTEIN PHOB"/>
    <property type="match status" value="1"/>
</dbReference>
<protein>
    <submittedName>
        <fullName evidence="6">Transcriptional regulator</fullName>
    </submittedName>
</protein>
<dbReference type="SMART" id="SM00862">
    <property type="entry name" value="Trans_reg_C"/>
    <property type="match status" value="1"/>
</dbReference>
<evidence type="ECO:0000313" key="6">
    <source>
        <dbReference type="EMBL" id="CAA6813112.1"/>
    </source>
</evidence>
<keyword evidence="2" id="KW-0902">Two-component regulatory system</keyword>
<feature type="domain" description="Response regulatory" evidence="5">
    <location>
        <begin position="4"/>
        <end position="119"/>
    </location>
</feature>
<reference evidence="6" key="1">
    <citation type="submission" date="2020-01" db="EMBL/GenBank/DDBJ databases">
        <authorList>
            <person name="Meier V. D."/>
            <person name="Meier V D."/>
        </authorList>
    </citation>
    <scope>NUCLEOTIDE SEQUENCE</scope>
    <source>
        <strain evidence="6">HLG_WM_MAG_01</strain>
    </source>
</reference>
<accession>A0A6S6T1A6</accession>
<dbReference type="Gene3D" id="1.10.10.10">
    <property type="entry name" value="Winged helix-like DNA-binding domain superfamily/Winged helix DNA-binding domain"/>
    <property type="match status" value="1"/>
</dbReference>
<gene>
    <name evidence="6" type="ORF">HELGO_WM362</name>
</gene>
<dbReference type="GO" id="GO:0005829">
    <property type="term" value="C:cytosol"/>
    <property type="evidence" value="ECO:0007669"/>
    <property type="project" value="TreeGrafter"/>
</dbReference>
<evidence type="ECO:0000259" key="5">
    <source>
        <dbReference type="PROSITE" id="PS50110"/>
    </source>
</evidence>
<evidence type="ECO:0000256" key="2">
    <source>
        <dbReference type="ARBA" id="ARBA00023012"/>
    </source>
</evidence>
<keyword evidence="1 4" id="KW-0597">Phosphoprotein</keyword>
<dbReference type="PROSITE" id="PS50110">
    <property type="entry name" value="RESPONSE_REGULATORY"/>
    <property type="match status" value="1"/>
</dbReference>
<evidence type="ECO:0000256" key="1">
    <source>
        <dbReference type="ARBA" id="ARBA00022553"/>
    </source>
</evidence>
<feature type="modified residue" description="4-aspartylphosphate" evidence="4">
    <location>
        <position position="54"/>
    </location>
</feature>
<dbReference type="CDD" id="cd17534">
    <property type="entry name" value="REC_DC-like"/>
    <property type="match status" value="1"/>
</dbReference>
<dbReference type="GO" id="GO:0000156">
    <property type="term" value="F:phosphorelay response regulator activity"/>
    <property type="evidence" value="ECO:0007669"/>
    <property type="project" value="TreeGrafter"/>
</dbReference>
<keyword evidence="3" id="KW-0238">DNA-binding</keyword>
<proteinExistence type="predicted"/>
<sequence length="227" mass="25843">MNKRIYIVEDEAIVALEIKRTIIKLGYIFVGMASNYDDALKGIKVSFPDLIIMDITLKYSKSGIEIAKELQKTNAIPIIFLTSITDESVMHAAVATEPVGYLVKPFKREELQSTILLGLYKSSQKIQTHTDMFPLGYDYFYNIDEKLLFYGEEYIHLGKKETALLHTLVEAKGAVVTFNILEKLIWEGSVISESAFRTLLYRLNLKLDCKLIESVPFYGCRLVLPQT</sequence>
<evidence type="ECO:0000256" key="4">
    <source>
        <dbReference type="PROSITE-ProRule" id="PRU00169"/>
    </source>
</evidence>
<dbReference type="PANTHER" id="PTHR48111">
    <property type="entry name" value="REGULATOR OF RPOS"/>
    <property type="match status" value="1"/>
</dbReference>
<dbReference type="SUPFAM" id="SSF52172">
    <property type="entry name" value="CheY-like"/>
    <property type="match status" value="1"/>
</dbReference>
<dbReference type="Gene3D" id="3.40.50.2300">
    <property type="match status" value="1"/>
</dbReference>
<dbReference type="GO" id="GO:0006355">
    <property type="term" value="P:regulation of DNA-templated transcription"/>
    <property type="evidence" value="ECO:0007669"/>
    <property type="project" value="InterPro"/>
</dbReference>
<dbReference type="InterPro" id="IPR036388">
    <property type="entry name" value="WH-like_DNA-bd_sf"/>
</dbReference>
<organism evidence="6">
    <name type="scientific">uncultured Sulfurovum sp</name>
    <dbReference type="NCBI Taxonomy" id="269237"/>
    <lineage>
        <taxon>Bacteria</taxon>
        <taxon>Pseudomonadati</taxon>
        <taxon>Campylobacterota</taxon>
        <taxon>Epsilonproteobacteria</taxon>
        <taxon>Campylobacterales</taxon>
        <taxon>Sulfurovaceae</taxon>
        <taxon>Sulfurovum</taxon>
        <taxon>environmental samples</taxon>
    </lineage>
</organism>
<dbReference type="Pfam" id="PF00072">
    <property type="entry name" value="Response_reg"/>
    <property type="match status" value="1"/>
</dbReference>
<dbReference type="InterPro" id="IPR011006">
    <property type="entry name" value="CheY-like_superfamily"/>
</dbReference>